<dbReference type="Proteomes" id="UP000308037">
    <property type="component" value="Unassembled WGS sequence"/>
</dbReference>
<dbReference type="CDD" id="cd02440">
    <property type="entry name" value="AdoMet_MTases"/>
    <property type="match status" value="1"/>
</dbReference>
<dbReference type="EMBL" id="QKNX01000001">
    <property type="protein sequence ID" value="TKR27604.1"/>
    <property type="molecule type" value="Genomic_DNA"/>
</dbReference>
<dbReference type="InterPro" id="IPR029063">
    <property type="entry name" value="SAM-dependent_MTases_sf"/>
</dbReference>
<keyword evidence="2" id="KW-0489">Methyltransferase</keyword>
<organism evidence="2 3">
    <name type="scientific">Natronomonas salsuginis</name>
    <dbReference type="NCBI Taxonomy" id="2217661"/>
    <lineage>
        <taxon>Archaea</taxon>
        <taxon>Methanobacteriati</taxon>
        <taxon>Methanobacteriota</taxon>
        <taxon>Stenosarchaea group</taxon>
        <taxon>Halobacteria</taxon>
        <taxon>Halobacteriales</taxon>
        <taxon>Natronomonadaceae</taxon>
        <taxon>Natronomonas</taxon>
    </lineage>
</organism>
<evidence type="ECO:0000259" key="1">
    <source>
        <dbReference type="Pfam" id="PF08241"/>
    </source>
</evidence>
<protein>
    <submittedName>
        <fullName evidence="2">Class I SAM-dependent methyltransferase</fullName>
    </submittedName>
</protein>
<dbReference type="GO" id="GO:0032259">
    <property type="term" value="P:methylation"/>
    <property type="evidence" value="ECO:0007669"/>
    <property type="project" value="UniProtKB-KW"/>
</dbReference>
<evidence type="ECO:0000313" key="3">
    <source>
        <dbReference type="Proteomes" id="UP000308037"/>
    </source>
</evidence>
<feature type="domain" description="Methyltransferase type 11" evidence="1">
    <location>
        <begin position="49"/>
        <end position="134"/>
    </location>
</feature>
<dbReference type="Pfam" id="PF08241">
    <property type="entry name" value="Methyltransf_11"/>
    <property type="match status" value="1"/>
</dbReference>
<dbReference type="RefSeq" id="WP_137274874.1">
    <property type="nucleotide sequence ID" value="NZ_QKNX01000001.1"/>
</dbReference>
<dbReference type="AlphaFoldDB" id="A0A4U5JEP5"/>
<keyword evidence="3" id="KW-1185">Reference proteome</keyword>
<dbReference type="PANTHER" id="PTHR43591">
    <property type="entry name" value="METHYLTRANSFERASE"/>
    <property type="match status" value="1"/>
</dbReference>
<dbReference type="GO" id="GO:0008757">
    <property type="term" value="F:S-adenosylmethionine-dependent methyltransferase activity"/>
    <property type="evidence" value="ECO:0007669"/>
    <property type="project" value="InterPro"/>
</dbReference>
<gene>
    <name evidence="2" type="ORF">DM868_00470</name>
</gene>
<dbReference type="InterPro" id="IPR013216">
    <property type="entry name" value="Methyltransf_11"/>
</dbReference>
<comment type="caution">
    <text evidence="2">The sequence shown here is derived from an EMBL/GenBank/DDBJ whole genome shotgun (WGS) entry which is preliminary data.</text>
</comment>
<dbReference type="OrthoDB" id="11691at2157"/>
<name>A0A4U5JEP5_9EURY</name>
<dbReference type="Gene3D" id="3.40.50.150">
    <property type="entry name" value="Vaccinia Virus protein VP39"/>
    <property type="match status" value="1"/>
</dbReference>
<evidence type="ECO:0000313" key="2">
    <source>
        <dbReference type="EMBL" id="TKR27604.1"/>
    </source>
</evidence>
<keyword evidence="2" id="KW-0808">Transferase</keyword>
<sequence>MKDAIRHNFDLSPDAYGEYERMTGRFGTLADRLYEAMRARSSTPIRSYLDAGAGSGISTRRLLASGCSPVALDLSRSMLLENPADHRVQADFDTLPFAADTFDAVAFTASLFLTPEPDRAAREARRVLRSGGVVGAVAPIGWTATDGSDVFEPLDRQSRSPTGAEAVGDALRLSFSVEHGRWTFETTAENLRALHAIPAMAARLYPRLSPKERIERAQTLLADVDGPLEQHWRWFVGV</sequence>
<dbReference type="SUPFAM" id="SSF53335">
    <property type="entry name" value="S-adenosyl-L-methionine-dependent methyltransferases"/>
    <property type="match status" value="1"/>
</dbReference>
<proteinExistence type="predicted"/>
<accession>A0A4U5JEP5</accession>
<reference evidence="2 3" key="1">
    <citation type="submission" date="2019-04" db="EMBL/GenBank/DDBJ databases">
        <title>Natronomonas sp. F20-122 a newhaloarchaeon isolated from a saline saltern of Isla Bacuta, Huelva, Spain.</title>
        <authorList>
            <person name="Duran-Viseras A."/>
            <person name="Sanchez-Porro C."/>
            <person name="Ventosa A."/>
        </authorList>
    </citation>
    <scope>NUCLEOTIDE SEQUENCE [LARGE SCALE GENOMIC DNA]</scope>
    <source>
        <strain evidence="2 3">F20-122</strain>
    </source>
</reference>